<dbReference type="PROSITE" id="PS50082">
    <property type="entry name" value="WD_REPEATS_2"/>
    <property type="match status" value="2"/>
</dbReference>
<comment type="subcellular location">
    <subcellularLocation>
        <location evidence="1">Nucleus</location>
    </subcellularLocation>
</comment>
<keyword evidence="3" id="KW-0677">Repeat</keyword>
<evidence type="ECO:0000259" key="9">
    <source>
        <dbReference type="Pfam" id="PF24817"/>
    </source>
</evidence>
<proteinExistence type="predicted"/>
<dbReference type="Gene3D" id="2.130.10.10">
    <property type="entry name" value="YVTN repeat-like/Quinoprotein amine dehydrogenase"/>
    <property type="match status" value="2"/>
</dbReference>
<evidence type="ECO:0000256" key="2">
    <source>
        <dbReference type="ARBA" id="ARBA00022574"/>
    </source>
</evidence>
<feature type="compositionally biased region" description="Polar residues" evidence="6">
    <location>
        <begin position="1060"/>
        <end position="1070"/>
    </location>
</feature>
<dbReference type="SUPFAM" id="SSF50978">
    <property type="entry name" value="WD40 repeat-like"/>
    <property type="match status" value="1"/>
</dbReference>
<evidence type="ECO:0000313" key="11">
    <source>
        <dbReference type="Proteomes" id="UP001075354"/>
    </source>
</evidence>
<dbReference type="AlphaFoldDB" id="A0AAV7XL93"/>
<dbReference type="InterPro" id="IPR048591">
    <property type="entry name" value="WDHD1/CFT4_hel"/>
</dbReference>
<dbReference type="InterPro" id="IPR019775">
    <property type="entry name" value="WD40_repeat_CS"/>
</dbReference>
<dbReference type="InterPro" id="IPR022100">
    <property type="entry name" value="WDHD1/CFT4_beta-prop_2nd"/>
</dbReference>
<feature type="region of interest" description="Disordered" evidence="6">
    <location>
        <begin position="943"/>
        <end position="968"/>
    </location>
</feature>
<dbReference type="Proteomes" id="UP001075354">
    <property type="component" value="Chromosome 7"/>
</dbReference>
<evidence type="ECO:0000256" key="3">
    <source>
        <dbReference type="ARBA" id="ARBA00022737"/>
    </source>
</evidence>
<dbReference type="EMBL" id="JAPTSV010000007">
    <property type="protein sequence ID" value="KAJ1525918.1"/>
    <property type="molecule type" value="Genomic_DNA"/>
</dbReference>
<feature type="region of interest" description="Disordered" evidence="6">
    <location>
        <begin position="1003"/>
        <end position="1092"/>
    </location>
</feature>
<gene>
    <name evidence="10" type="ORF">ONE63_009106</name>
</gene>
<dbReference type="Pfam" id="PF20946">
    <property type="entry name" value="Ctf4_C"/>
    <property type="match status" value="1"/>
</dbReference>
<organism evidence="10 11">
    <name type="scientific">Megalurothrips usitatus</name>
    <name type="common">bean blossom thrips</name>
    <dbReference type="NCBI Taxonomy" id="439358"/>
    <lineage>
        <taxon>Eukaryota</taxon>
        <taxon>Metazoa</taxon>
        <taxon>Ecdysozoa</taxon>
        <taxon>Arthropoda</taxon>
        <taxon>Hexapoda</taxon>
        <taxon>Insecta</taxon>
        <taxon>Pterygota</taxon>
        <taxon>Neoptera</taxon>
        <taxon>Paraneoptera</taxon>
        <taxon>Thysanoptera</taxon>
        <taxon>Terebrantia</taxon>
        <taxon>Thripoidea</taxon>
        <taxon>Thripidae</taxon>
        <taxon>Megalurothrips</taxon>
    </lineage>
</organism>
<keyword evidence="4" id="KW-0539">Nucleus</keyword>
<evidence type="ECO:0000259" key="7">
    <source>
        <dbReference type="Pfam" id="PF12341"/>
    </source>
</evidence>
<keyword evidence="11" id="KW-1185">Reference proteome</keyword>
<evidence type="ECO:0000256" key="5">
    <source>
        <dbReference type="PROSITE-ProRule" id="PRU00221"/>
    </source>
</evidence>
<feature type="repeat" description="WD" evidence="5">
    <location>
        <begin position="9"/>
        <end position="40"/>
    </location>
</feature>
<dbReference type="InterPro" id="IPR057646">
    <property type="entry name" value="WD40_WDHD1_1st"/>
</dbReference>
<feature type="region of interest" description="Disordered" evidence="6">
    <location>
        <begin position="890"/>
        <end position="915"/>
    </location>
</feature>
<protein>
    <recommendedName>
        <fullName evidence="12">WD repeat and HMG-box DNA-binding protein 1</fullName>
    </recommendedName>
</protein>
<dbReference type="Pfam" id="PF12341">
    <property type="entry name" value="Mcl1_mid"/>
    <property type="match status" value="1"/>
</dbReference>
<dbReference type="SMART" id="SM00320">
    <property type="entry name" value="WD40"/>
    <property type="match status" value="4"/>
</dbReference>
<reference evidence="10" key="1">
    <citation type="submission" date="2022-12" db="EMBL/GenBank/DDBJ databases">
        <title>Chromosome-level genome assembly of the bean flower thrips Megalurothrips usitatus.</title>
        <authorList>
            <person name="Ma L."/>
            <person name="Liu Q."/>
            <person name="Li H."/>
            <person name="Cai W."/>
        </authorList>
    </citation>
    <scope>NUCLEOTIDE SEQUENCE</scope>
    <source>
        <strain evidence="10">Cailab_2022a</strain>
    </source>
</reference>
<dbReference type="GO" id="GO:0006281">
    <property type="term" value="P:DNA repair"/>
    <property type="evidence" value="ECO:0007669"/>
    <property type="project" value="TreeGrafter"/>
</dbReference>
<feature type="compositionally biased region" description="Polar residues" evidence="6">
    <location>
        <begin position="1025"/>
        <end position="1034"/>
    </location>
</feature>
<feature type="domain" description="WDHD1/CFT4 second beta-propeller" evidence="7">
    <location>
        <begin position="399"/>
        <end position="680"/>
    </location>
</feature>
<comment type="caution">
    <text evidence="10">The sequence shown here is derived from an EMBL/GenBank/DDBJ whole genome shotgun (WGS) entry which is preliminary data.</text>
</comment>
<dbReference type="InterPro" id="IPR036322">
    <property type="entry name" value="WD40_repeat_dom_sf"/>
</dbReference>
<dbReference type="GO" id="GO:0043596">
    <property type="term" value="C:nuclear replication fork"/>
    <property type="evidence" value="ECO:0007669"/>
    <property type="project" value="TreeGrafter"/>
</dbReference>
<keyword evidence="2 5" id="KW-0853">WD repeat</keyword>
<dbReference type="GO" id="GO:0006261">
    <property type="term" value="P:DNA-templated DNA replication"/>
    <property type="evidence" value="ECO:0007669"/>
    <property type="project" value="TreeGrafter"/>
</dbReference>
<name>A0AAV7XL93_9NEOP</name>
<evidence type="ECO:0000256" key="4">
    <source>
        <dbReference type="ARBA" id="ARBA00023242"/>
    </source>
</evidence>
<feature type="repeat" description="WD" evidence="5">
    <location>
        <begin position="133"/>
        <end position="174"/>
    </location>
</feature>
<evidence type="ECO:0000256" key="6">
    <source>
        <dbReference type="SAM" id="MobiDB-lite"/>
    </source>
</evidence>
<dbReference type="Pfam" id="PF24817">
    <property type="entry name" value="WD40_WDHD1_1st"/>
    <property type="match status" value="1"/>
</dbReference>
<dbReference type="PANTHER" id="PTHR19932:SF10">
    <property type="entry name" value="WD REPEAT AND HMG-BOX DNA-BINDING PROTEIN 1"/>
    <property type="match status" value="1"/>
</dbReference>
<dbReference type="InterPro" id="IPR015943">
    <property type="entry name" value="WD40/YVTN_repeat-like_dom_sf"/>
</dbReference>
<evidence type="ECO:0000256" key="1">
    <source>
        <dbReference type="ARBA" id="ARBA00004123"/>
    </source>
</evidence>
<evidence type="ECO:0000313" key="10">
    <source>
        <dbReference type="EMBL" id="KAJ1525918.1"/>
    </source>
</evidence>
<dbReference type="PANTHER" id="PTHR19932">
    <property type="entry name" value="WD REPEAT AND HMG-BOX DNA BINDING PROTEIN"/>
    <property type="match status" value="1"/>
</dbReference>
<sequence length="1092" mass="119863">MPPVQKPIRFAHSEGHTDVTYSADGKYIITCGHDGEARIWAGIEDDDAYTLCVGEEKANAVAQHGSRMFISTDDNLVQAYTFPDYKRDGVITRFTAPVTDICVSASGKYLVAGSCDMEIHISDLQSSGQDIILTGHTAPLIGVAVDPKDEYLVSSSCDGTVKVWDIEMRESVQKWECVQKANDFFTAPVLVRAAWQPSGRYYLAVPHDKEIHIYQRSIWSQKATLVSKNSSEPFSIAIFSPCGNYLAAVSSSIICIWDVNNFTELTSFTHERGHKICGIRWNPVVSGELAYCDVMGQLGTIESLLPKPGSLASKPARTETEDTSVSKSDINDMNALNDLGGLGFDDDDDDNENAFSIEKIKNELSMNLGDDNDKNSAEDTHSVVSGSTRVGLRLNTQPVFQPSSTPESLQHRFMVWNSVGIIRSINNHEENSLDIRFHDTAVHHAIHMNNILGHTMASLSTQAVVLACPVSDDTPSKVVCVVLNAWDGTQEWMTALPPGESAVAVAIGKSWLAVATDSLNLRILCIAGTQRQVLAVPGTLVCLAGHKDKLLVIFHRGVGLPDEQNLWYQLITISPEGPVYCGPTQPLPISPGATLKWAGFTDECSPCTLDSDDILRFLPARSHCWMPVCDTKEHAKGKSDHFFIVGVSEQYQNIRAVLCRGAYYPPTTPLPVVSELPFQIQLCEMDTEKSKIEDTLWRSQLMLTTMKCIVDTSTDEEDLLMAEKYKADAEKSIKESLIKLFALSTRGGLEMRAIELCHLMPSAQVAELAAKYAVKVGRSLLAERVSTIVSSKRDREESRLFTTRSRSPDLFASQSLSQGRQPVELDIDNGNYDDPTGDRLGADKENEAERENLLLAAKRKRAALEADTVEIKPAVLLQSQKRLNPFKKAAVQSTGPKGLDRLSSPYSSPQELKKKGTGIIVKGSTGAPKVSKPQSKQMTLFGTKVVSNEADSKKDKSDSKKKPPPFLTWFNQSKSELEEEFPELDSSELTKIGMSRYKEFKENYKGEELQEEEIGAPESKKQKVDSISLSSQGGSEAMETDQEEENAALLAAAVEEMDSLQGSETSMSNEPSSPKKKSGIGKLKAFAFGGKS</sequence>
<dbReference type="GO" id="GO:0003682">
    <property type="term" value="F:chromatin binding"/>
    <property type="evidence" value="ECO:0007669"/>
    <property type="project" value="TreeGrafter"/>
</dbReference>
<accession>A0AAV7XL93</accession>
<evidence type="ECO:0000259" key="8">
    <source>
        <dbReference type="Pfam" id="PF20946"/>
    </source>
</evidence>
<feature type="region of interest" description="Disordered" evidence="6">
    <location>
        <begin position="811"/>
        <end position="844"/>
    </location>
</feature>
<evidence type="ECO:0008006" key="12">
    <source>
        <dbReference type="Google" id="ProtNLM"/>
    </source>
</evidence>
<feature type="domain" description="WDHD1 first WD40" evidence="9">
    <location>
        <begin position="9"/>
        <end position="300"/>
    </location>
</feature>
<feature type="domain" description="WDHD1/CFT4 helical bundle" evidence="8">
    <location>
        <begin position="691"/>
        <end position="793"/>
    </location>
</feature>
<dbReference type="InterPro" id="IPR001680">
    <property type="entry name" value="WD40_rpt"/>
</dbReference>
<dbReference type="GO" id="GO:0000278">
    <property type="term" value="P:mitotic cell cycle"/>
    <property type="evidence" value="ECO:0007669"/>
    <property type="project" value="TreeGrafter"/>
</dbReference>
<dbReference type="PROSITE" id="PS00678">
    <property type="entry name" value="WD_REPEATS_1"/>
    <property type="match status" value="1"/>
</dbReference>
<dbReference type="PROSITE" id="PS50294">
    <property type="entry name" value="WD_REPEATS_REGION"/>
    <property type="match status" value="2"/>
</dbReference>
<feature type="compositionally biased region" description="Basic and acidic residues" evidence="6">
    <location>
        <begin position="950"/>
        <end position="961"/>
    </location>
</feature>